<accession>A0ABV2IY50</accession>
<dbReference type="EMBL" id="JBEPMB010000001">
    <property type="protein sequence ID" value="MET3613358.1"/>
    <property type="molecule type" value="Genomic_DNA"/>
</dbReference>
<protein>
    <recommendedName>
        <fullName evidence="3">Lipoprotein</fullName>
    </recommendedName>
</protein>
<organism evidence="1 2">
    <name type="scientific">Rhizobium aquaticum</name>
    <dbReference type="NCBI Taxonomy" id="1549636"/>
    <lineage>
        <taxon>Bacteria</taxon>
        <taxon>Pseudomonadati</taxon>
        <taxon>Pseudomonadota</taxon>
        <taxon>Alphaproteobacteria</taxon>
        <taxon>Hyphomicrobiales</taxon>
        <taxon>Rhizobiaceae</taxon>
        <taxon>Rhizobium/Agrobacterium group</taxon>
        <taxon>Rhizobium</taxon>
    </lineage>
</organism>
<sequence length="65" mass="7642">MMALGAGTLAGCVDAPGDVVVVRHSGYYYSDPGYYRGGYYYRDRGYYAPRYYGGYYRRHHHHYHY</sequence>
<name>A0ABV2IY50_9HYPH</name>
<dbReference type="Proteomes" id="UP001549047">
    <property type="component" value="Unassembled WGS sequence"/>
</dbReference>
<keyword evidence="2" id="KW-1185">Reference proteome</keyword>
<reference evidence="1 2" key="1">
    <citation type="submission" date="2024-06" db="EMBL/GenBank/DDBJ databases">
        <title>Genomic Encyclopedia of Type Strains, Phase IV (KMG-IV): sequencing the most valuable type-strain genomes for metagenomic binning, comparative biology and taxonomic classification.</title>
        <authorList>
            <person name="Goeker M."/>
        </authorList>
    </citation>
    <scope>NUCLEOTIDE SEQUENCE [LARGE SCALE GENOMIC DNA]</scope>
    <source>
        <strain evidence="1 2">DSM 29780</strain>
    </source>
</reference>
<evidence type="ECO:0008006" key="3">
    <source>
        <dbReference type="Google" id="ProtNLM"/>
    </source>
</evidence>
<evidence type="ECO:0000313" key="2">
    <source>
        <dbReference type="Proteomes" id="UP001549047"/>
    </source>
</evidence>
<proteinExistence type="predicted"/>
<gene>
    <name evidence="1" type="ORF">ABID16_001663</name>
</gene>
<dbReference type="RefSeq" id="WP_354555835.1">
    <property type="nucleotide sequence ID" value="NZ_JBEPMB010000001.1"/>
</dbReference>
<comment type="caution">
    <text evidence="1">The sequence shown here is derived from an EMBL/GenBank/DDBJ whole genome shotgun (WGS) entry which is preliminary data.</text>
</comment>
<evidence type="ECO:0000313" key="1">
    <source>
        <dbReference type="EMBL" id="MET3613358.1"/>
    </source>
</evidence>